<keyword evidence="3" id="KW-1185">Reference proteome</keyword>
<dbReference type="SUPFAM" id="SSF52540">
    <property type="entry name" value="P-loop containing nucleoside triphosphate hydrolases"/>
    <property type="match status" value="1"/>
</dbReference>
<feature type="coiled-coil region" evidence="1">
    <location>
        <begin position="722"/>
        <end position="749"/>
    </location>
</feature>
<dbReference type="AlphaFoldDB" id="A0A2N5J9C6"/>
<evidence type="ECO:0000256" key="1">
    <source>
        <dbReference type="SAM" id="Coils"/>
    </source>
</evidence>
<organism evidence="2 3">
    <name type="scientific">Bifidobacterium margollesii</name>
    <dbReference type="NCBI Taxonomy" id="2020964"/>
    <lineage>
        <taxon>Bacteria</taxon>
        <taxon>Bacillati</taxon>
        <taxon>Actinomycetota</taxon>
        <taxon>Actinomycetes</taxon>
        <taxon>Bifidobacteriales</taxon>
        <taxon>Bifidobacteriaceae</taxon>
        <taxon>Bifidobacterium</taxon>
    </lineage>
</organism>
<dbReference type="RefSeq" id="WP_101616914.1">
    <property type="nucleotide sequence ID" value="NZ_NMWU01000024.1"/>
</dbReference>
<dbReference type="Proteomes" id="UP000235050">
    <property type="component" value="Unassembled WGS sequence"/>
</dbReference>
<keyword evidence="1" id="KW-0175">Coiled coil</keyword>
<dbReference type="OrthoDB" id="174137at2"/>
<feature type="coiled-coil region" evidence="1">
    <location>
        <begin position="321"/>
        <end position="444"/>
    </location>
</feature>
<dbReference type="Pfam" id="PF13558">
    <property type="entry name" value="SbcC_Walker_B"/>
    <property type="match status" value="1"/>
</dbReference>
<evidence type="ECO:0000313" key="3">
    <source>
        <dbReference type="Proteomes" id="UP000235050"/>
    </source>
</evidence>
<dbReference type="InterPro" id="IPR027417">
    <property type="entry name" value="P-loop_NTPase"/>
</dbReference>
<name>A0A2N5J9C6_9BIFI</name>
<feature type="coiled-coil region" evidence="1">
    <location>
        <begin position="641"/>
        <end position="675"/>
    </location>
</feature>
<protein>
    <submittedName>
        <fullName evidence="2">P-loop containing region of AAA domain-containing protein</fullName>
    </submittedName>
</protein>
<reference evidence="2 3" key="1">
    <citation type="submission" date="2017-07" db="EMBL/GenBank/DDBJ databases">
        <title>Bifidobacterium novel species.</title>
        <authorList>
            <person name="Lugli G.A."/>
            <person name="Milani C."/>
            <person name="Duranti S."/>
            <person name="Mangifesta M."/>
        </authorList>
    </citation>
    <scope>NUCLEOTIDE SEQUENCE [LARGE SCALE GENOMIC DNA]</scope>
    <source>
        <strain evidence="3">Uis1B</strain>
    </source>
</reference>
<evidence type="ECO:0000313" key="2">
    <source>
        <dbReference type="EMBL" id="PLS30812.1"/>
    </source>
</evidence>
<proteinExistence type="predicted"/>
<accession>A0A2N5J9C6</accession>
<dbReference type="EMBL" id="NMWU01000024">
    <property type="protein sequence ID" value="PLS30812.1"/>
    <property type="molecule type" value="Genomic_DNA"/>
</dbReference>
<dbReference type="Pfam" id="PF13555">
    <property type="entry name" value="AAA_29"/>
    <property type="match status" value="1"/>
</dbReference>
<gene>
    <name evidence="2" type="ORF">Uis1B_1394</name>
</gene>
<sequence length="1152" mass="129741">MRQEMQIVADRWMLESRRIVNWGTYDGYHEFKPSVDARMPVTLLAGASESGKSTLVDAQISLLYPTGTPFNKASNAGRSERNDYTYLRGMLGVSDIGDGDEPLYLRGRDADGTPQAVWGAIVDTYMNRNGGERLSCGKFLYCGAGDQRGELKRQYVAWNQPIDPRIMDVHRGAPFTASQLKDAYPGCQTFPNAEAFHAHIWNVMGLSAEACRLLHRIQSADAPSKLDDIFKQGVLGVPEALELAQATVDDYERYDENFRSMEEKARKIELLTDVRNAYERFKKARSLVRSLDPVNPDTEPGIAAIRAWTMNRLTAEVREALPAEENERKNTAQQLDQAKLRAEEVQRRIDEIGMQLQGLDGGDLTRLETSLAQAKRDVDEIRQRRRRLQERFDSIGKDMPNSESDWDDVRRQAAADERNYAARLEELEHERDAIVGERGETEKTLALLKRDSERQRTRHTRISQSMDESRALLARATGLKPEELPYVAELMDVREEDEQWRTAMNVAYGQIAGTILVDRRHEHGFARKVSAIDPGLMTRRTWTFVDTDLTHADGGSRRGTTEGGDAMLSDKLRYREDSPFRDWVVEQTRSKRFDARCVDHIDDADRGRQVQRDGQLKSADRGYHGTKGLRAIIGFVNDTYLDELQHRIDKVETRLNDCNSRYRLIRERIRRLQSEHELADRLDYTTWEEINEAGARDRVRGIEDRMEAMRNDPEMTRLSGMRDDLVAERDEANRRVNRLETALDGIVRATGAFRSWLDDHARDGAEADGDGSPSIPASVTESMVQAYERGFAGVMRASDRPHVIVGVNGASEGVFASRIIDVVCDEVRLRCADLARRSDEAKAAVELRMASYRERYASYDDALTAGIGDYGFYRDELDGLSKLTAADATDAEYDNCLDKLLMDFTQLNRAIDTDAHDIDDQLERINAMLRGQTFGPRHGSLSLHADVRRPEPAFMGQLKRMMTRLRAWGGVAESGSRDDARRLFSSCAPMIERLRQELAQVRDSNGIRSYGARNLDPRCRSSFYAIVHHAEGPDERISSTGGKSGGALQELTSFVYGAALIYLLGGGMSGQPTYATLFLDEALIKADGRYTQRALSVLPRLGFQVIVSAPESKTAEILEVATKAYVAYRDLDTGRSFLREAALDGTDAVDGD</sequence>
<comment type="caution">
    <text evidence="2">The sequence shown here is derived from an EMBL/GenBank/DDBJ whole genome shotgun (WGS) entry which is preliminary data.</text>
</comment>